<evidence type="ECO:0000256" key="3">
    <source>
        <dbReference type="ARBA" id="ARBA00022490"/>
    </source>
</evidence>
<evidence type="ECO:0000256" key="5">
    <source>
        <dbReference type="ARBA" id="ARBA00022553"/>
    </source>
</evidence>
<evidence type="ECO:0000259" key="15">
    <source>
        <dbReference type="PROSITE" id="PS50829"/>
    </source>
</evidence>
<evidence type="ECO:0000256" key="9">
    <source>
        <dbReference type="ARBA" id="ARBA00023187"/>
    </source>
</evidence>
<dbReference type="InterPro" id="IPR003169">
    <property type="entry name" value="GYF"/>
</dbReference>
<dbReference type="Proteomes" id="UP001181693">
    <property type="component" value="Unassembled WGS sequence"/>
</dbReference>
<protein>
    <recommendedName>
        <fullName evidence="13">CD2 antigen cytoplasmic tail-binding protein 2</fullName>
    </recommendedName>
</protein>
<gene>
    <name evidence="16" type="ORF">GDO54_014754</name>
</gene>
<dbReference type="InterPro" id="IPR039905">
    <property type="entry name" value="CD2BP2/Lin1"/>
</dbReference>
<keyword evidence="8" id="KW-0007">Acetylation</keyword>
<evidence type="ECO:0000256" key="7">
    <source>
        <dbReference type="ARBA" id="ARBA00022843"/>
    </source>
</evidence>
<keyword evidence="17" id="KW-1185">Reference proteome</keyword>
<feature type="compositionally biased region" description="Basic residues" evidence="14">
    <location>
        <begin position="30"/>
        <end position="42"/>
    </location>
</feature>
<evidence type="ECO:0000256" key="2">
    <source>
        <dbReference type="ARBA" id="ARBA00004496"/>
    </source>
</evidence>
<dbReference type="SMART" id="SM00444">
    <property type="entry name" value="GYF"/>
    <property type="match status" value="1"/>
</dbReference>
<dbReference type="Gene3D" id="3.30.1490.40">
    <property type="match status" value="1"/>
</dbReference>
<dbReference type="PANTHER" id="PTHR13138:SF3">
    <property type="entry name" value="CD2 ANTIGEN CYTOPLASMIC TAIL-BINDING PROTEIN 2"/>
    <property type="match status" value="1"/>
</dbReference>
<name>A0AAV2ZW20_PYXAD</name>
<dbReference type="GO" id="GO:0008380">
    <property type="term" value="P:RNA splicing"/>
    <property type="evidence" value="ECO:0007669"/>
    <property type="project" value="UniProtKB-KW"/>
</dbReference>
<dbReference type="GO" id="GO:0005682">
    <property type="term" value="C:U5 snRNP"/>
    <property type="evidence" value="ECO:0007669"/>
    <property type="project" value="InterPro"/>
</dbReference>
<comment type="subunit">
    <text evidence="12">Component of the U5 snRNP complex composed of the U5 snRNA and at least PRPF6, PRPF8, SNRNP200, EFTUD2, SNRNP40, DDX23, TXNL4A and CD2BP2. Interacts directly with TXNL4A and PRPF6. Interacts (via GYF domain) with CD2 (via Pro-rich sequence in the cytoplasmic domain). Interacts with PQBP1.</text>
</comment>
<feature type="region of interest" description="Disordered" evidence="14">
    <location>
        <begin position="22"/>
        <end position="80"/>
    </location>
</feature>
<evidence type="ECO:0000256" key="11">
    <source>
        <dbReference type="ARBA" id="ARBA00056564"/>
    </source>
</evidence>
<keyword evidence="6" id="KW-0507">mRNA processing</keyword>
<feature type="compositionally biased region" description="Basic and acidic residues" evidence="14">
    <location>
        <begin position="43"/>
        <end position="80"/>
    </location>
</feature>
<comment type="caution">
    <text evidence="16">The sequence shown here is derived from an EMBL/GenBank/DDBJ whole genome shotgun (WGS) entry which is preliminary data.</text>
</comment>
<reference evidence="16" key="1">
    <citation type="thesis" date="2020" institute="ProQuest LLC" country="789 East Eisenhower Parkway, Ann Arbor, MI, USA">
        <title>Comparative Genomics and Chromosome Evolution.</title>
        <authorList>
            <person name="Mudd A.B."/>
        </authorList>
    </citation>
    <scope>NUCLEOTIDE SEQUENCE</scope>
    <source>
        <strain evidence="16">1538</strain>
        <tissue evidence="16">Blood</tissue>
    </source>
</reference>
<evidence type="ECO:0000313" key="17">
    <source>
        <dbReference type="Proteomes" id="UP001181693"/>
    </source>
</evidence>
<keyword evidence="9" id="KW-0508">mRNA splicing</keyword>
<evidence type="ECO:0000256" key="12">
    <source>
        <dbReference type="ARBA" id="ARBA00064937"/>
    </source>
</evidence>
<dbReference type="PANTHER" id="PTHR13138">
    <property type="entry name" value="PROTEIN LIN1"/>
    <property type="match status" value="1"/>
</dbReference>
<evidence type="ECO:0000256" key="8">
    <source>
        <dbReference type="ARBA" id="ARBA00022990"/>
    </source>
</evidence>
<dbReference type="AlphaFoldDB" id="A0AAV2ZW20"/>
<dbReference type="EMBL" id="DYDO01000008">
    <property type="protein sequence ID" value="DBA18859.1"/>
    <property type="molecule type" value="Genomic_DNA"/>
</dbReference>
<evidence type="ECO:0000256" key="6">
    <source>
        <dbReference type="ARBA" id="ARBA00022664"/>
    </source>
</evidence>
<dbReference type="InterPro" id="IPR035445">
    <property type="entry name" value="GYF-like_dom_sf"/>
</dbReference>
<dbReference type="SUPFAM" id="SSF55277">
    <property type="entry name" value="GYF domain"/>
    <property type="match status" value="1"/>
</dbReference>
<sequence length="198" mass="22701">MKTLLEEILKVLLPGETVAKGIQRLGGGGKRPRVHKVKHGRRDKADTEHKDISPSEKRTEGEAQMEHSDIQQEKQEEEKVAQPLDQLISLADQMVALGVYEVYQDTYEKLAYRLRGLTAPPSLDMFADEEESRDTEETLWEYKWENKDSAELYGPFTSSQMQGWVDQGYFADGVYCRRLGASGGPFYNSQRLDFELYM</sequence>
<keyword evidence="3" id="KW-0963">Cytoplasm</keyword>
<dbReference type="GO" id="GO:0006397">
    <property type="term" value="P:mRNA processing"/>
    <property type="evidence" value="ECO:0007669"/>
    <property type="project" value="UniProtKB-KW"/>
</dbReference>
<evidence type="ECO:0000313" key="16">
    <source>
        <dbReference type="EMBL" id="DBA18859.1"/>
    </source>
</evidence>
<comment type="subcellular location">
    <subcellularLocation>
        <location evidence="2">Cytoplasm</location>
    </subcellularLocation>
    <subcellularLocation>
        <location evidence="1">Nucleus</location>
    </subcellularLocation>
</comment>
<accession>A0AAV2ZW20</accession>
<evidence type="ECO:0000256" key="10">
    <source>
        <dbReference type="ARBA" id="ARBA00023242"/>
    </source>
</evidence>
<dbReference type="Pfam" id="PF02213">
    <property type="entry name" value="GYF"/>
    <property type="match status" value="1"/>
</dbReference>
<keyword evidence="10" id="KW-0539">Nucleus</keyword>
<dbReference type="PROSITE" id="PS50829">
    <property type="entry name" value="GYF"/>
    <property type="match status" value="1"/>
</dbReference>
<keyword evidence="5" id="KW-0597">Phosphoprotein</keyword>
<organism evidence="16 17">
    <name type="scientific">Pyxicephalus adspersus</name>
    <name type="common">African bullfrog</name>
    <dbReference type="NCBI Taxonomy" id="30357"/>
    <lineage>
        <taxon>Eukaryota</taxon>
        <taxon>Metazoa</taxon>
        <taxon>Chordata</taxon>
        <taxon>Craniata</taxon>
        <taxon>Vertebrata</taxon>
        <taxon>Euteleostomi</taxon>
        <taxon>Amphibia</taxon>
        <taxon>Batrachia</taxon>
        <taxon>Anura</taxon>
        <taxon>Neobatrachia</taxon>
        <taxon>Ranoidea</taxon>
        <taxon>Pyxicephalidae</taxon>
        <taxon>Pyxicephalinae</taxon>
        <taxon>Pyxicephalus</taxon>
    </lineage>
</organism>
<keyword evidence="4" id="KW-1017">Isopeptide bond</keyword>
<keyword evidence="7" id="KW-0832">Ubl conjugation</keyword>
<dbReference type="GO" id="GO:0005737">
    <property type="term" value="C:cytoplasm"/>
    <property type="evidence" value="ECO:0007669"/>
    <property type="project" value="UniProtKB-SubCell"/>
</dbReference>
<evidence type="ECO:0000256" key="13">
    <source>
        <dbReference type="ARBA" id="ARBA00070924"/>
    </source>
</evidence>
<proteinExistence type="predicted"/>
<dbReference type="FunFam" id="3.30.1490.40:FF:000002">
    <property type="entry name" value="CD2 antigen cytoplasmic tail-binding protein 2"/>
    <property type="match status" value="1"/>
</dbReference>
<evidence type="ECO:0000256" key="14">
    <source>
        <dbReference type="SAM" id="MobiDB-lite"/>
    </source>
</evidence>
<comment type="function">
    <text evidence="11">Involved in pre-mRNA splicing as component of the U5 snRNP complex that is involved in spliceosome assembly.</text>
</comment>
<evidence type="ECO:0000256" key="4">
    <source>
        <dbReference type="ARBA" id="ARBA00022499"/>
    </source>
</evidence>
<evidence type="ECO:0000256" key="1">
    <source>
        <dbReference type="ARBA" id="ARBA00004123"/>
    </source>
</evidence>
<dbReference type="CDD" id="cd00072">
    <property type="entry name" value="GYF"/>
    <property type="match status" value="1"/>
</dbReference>
<feature type="domain" description="GYF" evidence="15">
    <location>
        <begin position="137"/>
        <end position="193"/>
    </location>
</feature>